<comment type="similarity">
    <text evidence="2 7">Belongs to the peptidase M14 family.</text>
</comment>
<dbReference type="RefSeq" id="WP_136353503.1">
    <property type="nucleotide sequence ID" value="NZ_CP046266.1"/>
</dbReference>
<evidence type="ECO:0000256" key="5">
    <source>
        <dbReference type="ARBA" id="ARBA00022833"/>
    </source>
</evidence>
<dbReference type="SMART" id="SM00631">
    <property type="entry name" value="Zn_pept"/>
    <property type="match status" value="1"/>
</dbReference>
<accession>A0A4S4BXU3</accession>
<reference evidence="9 10" key="1">
    <citation type="submission" date="2019-04" db="EMBL/GenBank/DDBJ databases">
        <title>Bacillus sediminilitoris sp. nov., isolated from a tidal flat sediment on the East China Sea.</title>
        <authorList>
            <person name="Wei Y."/>
            <person name="Mao H."/>
            <person name="Fang J."/>
        </authorList>
    </citation>
    <scope>NUCLEOTIDE SEQUENCE [LARGE SCALE GENOMIC DNA]</scope>
    <source>
        <strain evidence="9 10">DSL-17</strain>
    </source>
</reference>
<dbReference type="Pfam" id="PF00246">
    <property type="entry name" value="Peptidase_M14"/>
    <property type="match status" value="1"/>
</dbReference>
<keyword evidence="3" id="KW-0645">Protease</keyword>
<evidence type="ECO:0000256" key="1">
    <source>
        <dbReference type="ARBA" id="ARBA00001947"/>
    </source>
</evidence>
<feature type="domain" description="Peptidase M14" evidence="8">
    <location>
        <begin position="25"/>
        <end position="318"/>
    </location>
</feature>
<organism evidence="9 10">
    <name type="scientific">Metabacillus sediminilitoris</name>
    <dbReference type="NCBI Taxonomy" id="2567941"/>
    <lineage>
        <taxon>Bacteria</taxon>
        <taxon>Bacillati</taxon>
        <taxon>Bacillota</taxon>
        <taxon>Bacilli</taxon>
        <taxon>Bacillales</taxon>
        <taxon>Bacillaceae</taxon>
        <taxon>Metabacillus</taxon>
    </lineage>
</organism>
<keyword evidence="10" id="KW-1185">Reference proteome</keyword>
<evidence type="ECO:0000256" key="4">
    <source>
        <dbReference type="ARBA" id="ARBA00022801"/>
    </source>
</evidence>
<dbReference type="AlphaFoldDB" id="A0A4S4BXU3"/>
<dbReference type="GO" id="GO:0005615">
    <property type="term" value="C:extracellular space"/>
    <property type="evidence" value="ECO:0007669"/>
    <property type="project" value="TreeGrafter"/>
</dbReference>
<dbReference type="GO" id="GO:0004181">
    <property type="term" value="F:metallocarboxypeptidase activity"/>
    <property type="evidence" value="ECO:0007669"/>
    <property type="project" value="InterPro"/>
</dbReference>
<evidence type="ECO:0000256" key="7">
    <source>
        <dbReference type="PROSITE-ProRule" id="PRU01379"/>
    </source>
</evidence>
<dbReference type="OrthoDB" id="9802862at2"/>
<dbReference type="SUPFAM" id="SSF53187">
    <property type="entry name" value="Zn-dependent exopeptidases"/>
    <property type="match status" value="1"/>
</dbReference>
<evidence type="ECO:0000256" key="3">
    <source>
        <dbReference type="ARBA" id="ARBA00022670"/>
    </source>
</evidence>
<feature type="active site" description="Proton donor/acceptor" evidence="7">
    <location>
        <position position="285"/>
    </location>
</feature>
<dbReference type="Proteomes" id="UP000310334">
    <property type="component" value="Unassembled WGS sequence"/>
</dbReference>
<proteinExistence type="inferred from homology"/>
<dbReference type="PANTHER" id="PTHR11705">
    <property type="entry name" value="PROTEASE FAMILY M14 CARBOXYPEPTIDASE A,B"/>
    <property type="match status" value="1"/>
</dbReference>
<dbReference type="GO" id="GO:0006508">
    <property type="term" value="P:proteolysis"/>
    <property type="evidence" value="ECO:0007669"/>
    <property type="project" value="UniProtKB-KW"/>
</dbReference>
<sequence>MKKRLTILFLIFLIGICHGHAVATEKYSYERMRGHLQQLAKTYGLEMKVIGHSEFEREILAIKVGKGPRSVLVTGSHHGREWLTTHVIMKMIDQYAMAYQKGISLYGHNLNVLDEIAIWFVPMVNPDGVMIQQKGIAEFPFLLQEVYLDMNKGDQDFSRWKANGLGVDLNRQYPAGWEQIEGDQPHASYSHYKGKKPFEASEVKALLTFTKNTQPLVSVSYHTSGRMIYWYYFNELQHLHRDYQLIEQVAEKTDYEISYPPANAIGGGYTDWFIQEYKRPALTLELSYLVEETNPPLCVLEEEWEKNKEVGLILANFAKREFLQ</sequence>
<evidence type="ECO:0000259" key="8">
    <source>
        <dbReference type="PROSITE" id="PS52035"/>
    </source>
</evidence>
<evidence type="ECO:0000256" key="2">
    <source>
        <dbReference type="ARBA" id="ARBA00005988"/>
    </source>
</evidence>
<name>A0A4S4BXU3_9BACI</name>
<dbReference type="PANTHER" id="PTHR11705:SF143">
    <property type="entry name" value="SLL0236 PROTEIN"/>
    <property type="match status" value="1"/>
</dbReference>
<dbReference type="EMBL" id="SSNT01000007">
    <property type="protein sequence ID" value="THF80053.1"/>
    <property type="molecule type" value="Genomic_DNA"/>
</dbReference>
<comment type="cofactor">
    <cofactor evidence="1">
        <name>Zn(2+)</name>
        <dbReference type="ChEBI" id="CHEBI:29105"/>
    </cofactor>
</comment>
<keyword evidence="5" id="KW-0862">Zinc</keyword>
<dbReference type="GO" id="GO:0008270">
    <property type="term" value="F:zinc ion binding"/>
    <property type="evidence" value="ECO:0007669"/>
    <property type="project" value="InterPro"/>
</dbReference>
<keyword evidence="6" id="KW-0482">Metalloprotease</keyword>
<keyword evidence="4" id="KW-0378">Hydrolase</keyword>
<dbReference type="PROSITE" id="PS52035">
    <property type="entry name" value="PEPTIDASE_M14"/>
    <property type="match status" value="1"/>
</dbReference>
<evidence type="ECO:0000313" key="10">
    <source>
        <dbReference type="Proteomes" id="UP000310334"/>
    </source>
</evidence>
<evidence type="ECO:0000256" key="6">
    <source>
        <dbReference type="ARBA" id="ARBA00023049"/>
    </source>
</evidence>
<comment type="caution">
    <text evidence="9">The sequence shown here is derived from an EMBL/GenBank/DDBJ whole genome shotgun (WGS) entry which is preliminary data.</text>
</comment>
<keyword evidence="9" id="KW-0121">Carboxypeptidase</keyword>
<evidence type="ECO:0000313" key="9">
    <source>
        <dbReference type="EMBL" id="THF80053.1"/>
    </source>
</evidence>
<dbReference type="Gene3D" id="3.40.630.10">
    <property type="entry name" value="Zn peptidases"/>
    <property type="match status" value="1"/>
</dbReference>
<dbReference type="InterPro" id="IPR000834">
    <property type="entry name" value="Peptidase_M14"/>
</dbReference>
<protein>
    <submittedName>
        <fullName evidence="9">Carboxypeptidase</fullName>
    </submittedName>
</protein>
<gene>
    <name evidence="9" type="ORF">E6W99_10265</name>
</gene>